<dbReference type="RefSeq" id="WP_097008937.1">
    <property type="nucleotide sequence ID" value="NZ_OBEJ01000002.1"/>
</dbReference>
<dbReference type="PANTHER" id="PTHR36536">
    <property type="entry name" value="UPF0111 PROTEIN HI_1603"/>
    <property type="match status" value="1"/>
</dbReference>
<gene>
    <name evidence="2" type="ORF">SAMN06269185_2026</name>
</gene>
<dbReference type="InterPro" id="IPR018445">
    <property type="entry name" value="Put_Phosphate_transp_reg"/>
</dbReference>
<proteinExistence type="inferred from homology"/>
<dbReference type="InterPro" id="IPR038078">
    <property type="entry name" value="PhoU-like_sf"/>
</dbReference>
<dbReference type="InterPro" id="IPR002727">
    <property type="entry name" value="DUF47"/>
</dbReference>
<dbReference type="Pfam" id="PF01865">
    <property type="entry name" value="PhoU_div"/>
    <property type="match status" value="1"/>
</dbReference>
<evidence type="ECO:0000313" key="3">
    <source>
        <dbReference type="Proteomes" id="UP000219453"/>
    </source>
</evidence>
<dbReference type="Gene3D" id="1.20.58.220">
    <property type="entry name" value="Phosphate transport system protein phou homolog 2, domain 2"/>
    <property type="match status" value="1"/>
</dbReference>
<accession>A0A285NZI7</accession>
<dbReference type="Proteomes" id="UP000219453">
    <property type="component" value="Unassembled WGS sequence"/>
</dbReference>
<dbReference type="OrthoDB" id="337588at2157"/>
<dbReference type="PANTHER" id="PTHR36536:SF3">
    <property type="entry name" value="UPF0111 PROTEIN HI_1603"/>
    <property type="match status" value="1"/>
</dbReference>
<comment type="similarity">
    <text evidence="1">Belongs to the UPF0111 family.</text>
</comment>
<dbReference type="SUPFAM" id="SSF109755">
    <property type="entry name" value="PhoU-like"/>
    <property type="match status" value="1"/>
</dbReference>
<keyword evidence="3" id="KW-1185">Reference proteome</keyword>
<dbReference type="AlphaFoldDB" id="A0A285NZI7"/>
<name>A0A285NZI7_NATPI</name>
<evidence type="ECO:0000313" key="2">
    <source>
        <dbReference type="EMBL" id="SNZ13051.1"/>
    </source>
</evidence>
<evidence type="ECO:0000256" key="1">
    <source>
        <dbReference type="ARBA" id="ARBA00008591"/>
    </source>
</evidence>
<reference evidence="2 3" key="1">
    <citation type="submission" date="2017-09" db="EMBL/GenBank/DDBJ databases">
        <authorList>
            <person name="Ehlers B."/>
            <person name="Leendertz F.H."/>
        </authorList>
    </citation>
    <scope>NUCLEOTIDE SEQUENCE [LARGE SCALE GENOMIC DNA]</scope>
    <source>
        <strain evidence="2 3">DSM 27208</strain>
    </source>
</reference>
<dbReference type="EMBL" id="OBEJ01000002">
    <property type="protein sequence ID" value="SNZ13051.1"/>
    <property type="molecule type" value="Genomic_DNA"/>
</dbReference>
<sequence>MESHEAASAADPTRLRAFVESVRECVGQLPTLLSQYRGDDEAFEETVAEIDAIESQCDATVRSLRHSLVSGVDGATNAGTLQLLDDIDRIVSRTERFAKELAAIRPALPVSVAGTLLDMARATVEATEMLVGAIETRWLQTSPDDIGGQCQRVRTLERECDERKYELLERLFGDPRVDDPKLLKEFVTAFDEIPNAVEDAADRLLYVPRDGW</sequence>
<protein>
    <submittedName>
        <fullName evidence="2">TIGR00153 family protein</fullName>
    </submittedName>
</protein>
<organism evidence="2 3">
    <name type="scientific">Natronoarchaeum philippinense</name>
    <dbReference type="NCBI Taxonomy" id="558529"/>
    <lineage>
        <taxon>Archaea</taxon>
        <taxon>Methanobacteriati</taxon>
        <taxon>Methanobacteriota</taxon>
        <taxon>Stenosarchaea group</taxon>
        <taxon>Halobacteria</taxon>
        <taxon>Halobacteriales</taxon>
        <taxon>Natronoarchaeaceae</taxon>
    </lineage>
</organism>